<feature type="domain" description="Hepatitis TT virus Orf2/Gyrovirus Vp2 N-terminal" evidence="1">
    <location>
        <begin position="40"/>
        <end position="88"/>
    </location>
</feature>
<evidence type="ECO:0000313" key="2">
    <source>
        <dbReference type="EMBL" id="BAA77441.1"/>
    </source>
</evidence>
<sequence>MFLGRIHRKKRKVPLCSLPVAAKKPTVMSSIYRPPAHDVRGQEQQWFRACMHSHGAWCGCGNFILHMSSVASRLNFQGGPAPPGGPQRERGPVRALLPLPAVPHEGVERNP</sequence>
<evidence type="ECO:0000259" key="1">
    <source>
        <dbReference type="Pfam" id="PF02957"/>
    </source>
</evidence>
<feature type="non-terminal residue" evidence="2">
    <location>
        <position position="111"/>
    </location>
</feature>
<proteinExistence type="predicted"/>
<reference evidence="2" key="1">
    <citation type="journal article" date="1999" name="Virology">
        <title>Complete circular DNA genome of a TT virus variant (isolate name SANBAN) and 44 partial ORF2 sequences implicating a great degree of diversity beyond genotypes.</title>
        <authorList>
            <person name="Hijikata M."/>
            <person name="Takahashi K."/>
            <person name="Mishiro S."/>
        </authorList>
    </citation>
    <scope>NUCLEOTIDE SEQUENCE</scope>
    <source>
        <tissue evidence="2">Serum</tissue>
    </source>
</reference>
<name>Q9WB07_9VIRU</name>
<organism evidence="2">
    <name type="scientific">Torque teno virus</name>
    <dbReference type="NCBI Taxonomy" id="68887"/>
    <lineage>
        <taxon>Viruses</taxon>
        <taxon>Monodnaviria</taxon>
        <taxon>Shotokuvirae</taxon>
        <taxon>Commensaviricota</taxon>
        <taxon>Cardeaviricetes</taxon>
        <taxon>Sanitavirales</taxon>
        <taxon>Anelloviridae</taxon>
    </lineage>
</organism>
<dbReference type="InterPro" id="IPR004118">
    <property type="entry name" value="HEV_TT_vir_Orf2/Gyrovir_Vp2_N"/>
</dbReference>
<protein>
    <submittedName>
        <fullName evidence="2">ORF2</fullName>
    </submittedName>
</protein>
<accession>Q9WB07</accession>
<dbReference type="Pfam" id="PF02957">
    <property type="entry name" value="TT_ORF2-like"/>
    <property type="match status" value="1"/>
</dbReference>
<dbReference type="EMBL" id="AB024374">
    <property type="protein sequence ID" value="BAA77441.1"/>
    <property type="molecule type" value="Genomic_DNA"/>
</dbReference>